<feature type="transmembrane region" description="Helical" evidence="6">
    <location>
        <begin position="50"/>
        <end position="69"/>
    </location>
</feature>
<dbReference type="InterPro" id="IPR040153">
    <property type="entry name" value="Rcf2"/>
</dbReference>
<dbReference type="KEGG" id="kne:92183815"/>
<evidence type="ECO:0000256" key="5">
    <source>
        <dbReference type="SAM" id="MobiDB-lite"/>
    </source>
</evidence>
<dbReference type="GO" id="GO:0033617">
    <property type="term" value="P:mitochondrial respiratory chain complex IV assembly"/>
    <property type="evidence" value="ECO:0007669"/>
    <property type="project" value="TreeGrafter"/>
</dbReference>
<dbReference type="GO" id="GO:0005739">
    <property type="term" value="C:mitochondrion"/>
    <property type="evidence" value="ECO:0007669"/>
    <property type="project" value="UniProtKB-SubCell"/>
</dbReference>
<reference evidence="8 9" key="1">
    <citation type="journal article" date="2024" name="bioRxiv">
        <title>Comparative genomics of Cryptococcus and Kwoniella reveals pathogenesis evolution and contrasting karyotype dynamics via intercentromeric recombination or chromosome fusion.</title>
        <authorList>
            <person name="Coelho M.A."/>
            <person name="David-Palma M."/>
            <person name="Shea T."/>
            <person name="Bowers K."/>
            <person name="McGinley-Smith S."/>
            <person name="Mohammad A.W."/>
            <person name="Gnirke A."/>
            <person name="Yurkov A.M."/>
            <person name="Nowrousian M."/>
            <person name="Sun S."/>
            <person name="Cuomo C.A."/>
            <person name="Heitman J."/>
        </authorList>
    </citation>
    <scope>NUCLEOTIDE SEQUENCE [LARGE SCALE GENOMIC DNA]</scope>
    <source>
        <strain evidence="8 9">CBS 13917</strain>
    </source>
</reference>
<evidence type="ECO:0000259" key="7">
    <source>
        <dbReference type="PROSITE" id="PS51503"/>
    </source>
</evidence>
<feature type="region of interest" description="Disordered" evidence="5">
    <location>
        <begin position="197"/>
        <end position="226"/>
    </location>
</feature>
<proteinExistence type="predicted"/>
<feature type="transmembrane region" description="Helical" evidence="6">
    <location>
        <begin position="20"/>
        <end position="38"/>
    </location>
</feature>
<dbReference type="RefSeq" id="XP_066799932.1">
    <property type="nucleotide sequence ID" value="XM_066949638.1"/>
</dbReference>
<name>A0AAW0YIZ1_9TREE</name>
<comment type="caution">
    <text evidence="8">The sequence shown here is derived from an EMBL/GenBank/DDBJ whole genome shotgun (WGS) entry which is preliminary data.</text>
</comment>
<comment type="subcellular location">
    <subcellularLocation>
        <location evidence="1">Mitochondrion</location>
    </subcellularLocation>
</comment>
<feature type="transmembrane region" description="Helical" evidence="6">
    <location>
        <begin position="118"/>
        <end position="141"/>
    </location>
</feature>
<feature type="domain" description="HIG1" evidence="7">
    <location>
        <begin position="90"/>
        <end position="181"/>
    </location>
</feature>
<evidence type="ECO:0000256" key="4">
    <source>
        <dbReference type="ARBA" id="ARBA00023136"/>
    </source>
</evidence>
<dbReference type="PROSITE" id="PS51503">
    <property type="entry name" value="HIG1"/>
    <property type="match status" value="1"/>
</dbReference>
<keyword evidence="9" id="KW-1185">Reference proteome</keyword>
<keyword evidence="4 6" id="KW-0472">Membrane</keyword>
<accession>A0AAW0YIZ1</accession>
<sequence length="226" mass="25006">MQIAGEKDFRGYQDATVNGGLQGALLGAGISVPAYYILMRRSVTYRALPLPLKALGAVVICVPCVYISAEKAGERFSKSQYTGVGKRELDREHELERERWDKLSVVSKATDWAGRHKYGMIGAGWAASMALAFGIVARNPYQSTSQKIVQARMWAQGLTVGLLISSAMLTGFDSNSMDAPQIPHDTHDHTWKAILEQDPHLSDEERSRLREIGDAVSQRKKEKKAE</sequence>
<dbReference type="Proteomes" id="UP001388673">
    <property type="component" value="Unassembled WGS sequence"/>
</dbReference>
<evidence type="ECO:0000313" key="8">
    <source>
        <dbReference type="EMBL" id="KAK8844708.1"/>
    </source>
</evidence>
<dbReference type="Pfam" id="PF04588">
    <property type="entry name" value="HIG_1_N"/>
    <property type="match status" value="1"/>
</dbReference>
<dbReference type="AlphaFoldDB" id="A0AAW0YIZ1"/>
<dbReference type="PANTHER" id="PTHR28018">
    <property type="entry name" value="RESPIRATORY SUPERCOMPLEX FACTOR 2, MITOCHONDRIAL"/>
    <property type="match status" value="1"/>
</dbReference>
<evidence type="ECO:0000256" key="2">
    <source>
        <dbReference type="ARBA" id="ARBA00022692"/>
    </source>
</evidence>
<keyword evidence="2 6" id="KW-0812">Transmembrane</keyword>
<dbReference type="EMBL" id="JBCAWK010000013">
    <property type="protein sequence ID" value="KAK8844708.1"/>
    <property type="molecule type" value="Genomic_DNA"/>
</dbReference>
<dbReference type="InterPro" id="IPR007667">
    <property type="entry name" value="Hypoxia_induced_domain"/>
</dbReference>
<protein>
    <recommendedName>
        <fullName evidence="7">HIG1 domain-containing protein</fullName>
    </recommendedName>
</protein>
<keyword evidence="3 6" id="KW-1133">Transmembrane helix</keyword>
<dbReference type="PANTHER" id="PTHR28018:SF3">
    <property type="entry name" value="RESPIRATORY SUPERCOMPLEX FACTOR 2, MITOCHONDRIAL"/>
    <property type="match status" value="1"/>
</dbReference>
<evidence type="ECO:0000256" key="1">
    <source>
        <dbReference type="ARBA" id="ARBA00004173"/>
    </source>
</evidence>
<evidence type="ECO:0000256" key="6">
    <source>
        <dbReference type="SAM" id="Phobius"/>
    </source>
</evidence>
<organism evidence="8 9">
    <name type="scientific">Kwoniella newhampshirensis</name>
    <dbReference type="NCBI Taxonomy" id="1651941"/>
    <lineage>
        <taxon>Eukaryota</taxon>
        <taxon>Fungi</taxon>
        <taxon>Dikarya</taxon>
        <taxon>Basidiomycota</taxon>
        <taxon>Agaricomycotina</taxon>
        <taxon>Tremellomycetes</taxon>
        <taxon>Tremellales</taxon>
        <taxon>Cryptococcaceae</taxon>
        <taxon>Kwoniella</taxon>
    </lineage>
</organism>
<dbReference type="GeneID" id="92183815"/>
<evidence type="ECO:0000256" key="3">
    <source>
        <dbReference type="ARBA" id="ARBA00022989"/>
    </source>
</evidence>
<gene>
    <name evidence="8" type="ORF">IAR55_006557</name>
</gene>
<evidence type="ECO:0000313" key="9">
    <source>
        <dbReference type="Proteomes" id="UP001388673"/>
    </source>
</evidence>